<proteinExistence type="predicted"/>
<evidence type="ECO:0000313" key="3">
    <source>
        <dbReference type="EMBL" id="MBS2210343.1"/>
    </source>
</evidence>
<feature type="region of interest" description="Disordered" evidence="1">
    <location>
        <begin position="150"/>
        <end position="174"/>
    </location>
</feature>
<dbReference type="PANTHER" id="PTHR21600">
    <property type="entry name" value="MITOCHONDRIAL RNA PSEUDOURIDINE SYNTHASE"/>
    <property type="match status" value="1"/>
</dbReference>
<dbReference type="PANTHER" id="PTHR21600:SF89">
    <property type="entry name" value="RIBOSOMAL LARGE SUBUNIT PSEUDOURIDINE SYNTHASE A"/>
    <property type="match status" value="1"/>
</dbReference>
<feature type="compositionally biased region" description="Polar residues" evidence="1">
    <location>
        <begin position="160"/>
        <end position="174"/>
    </location>
</feature>
<dbReference type="InterPro" id="IPR020103">
    <property type="entry name" value="PsdUridine_synth_cat_dom_sf"/>
</dbReference>
<evidence type="ECO:0000256" key="1">
    <source>
        <dbReference type="SAM" id="MobiDB-lite"/>
    </source>
</evidence>
<sequence>MDHFIQLKDTSGVHLPQLFTNPFDYSVHPLCLSAKEHLEHYLPNPQTMAKGKMYGILVVKNMAGQIGYLAAYSGNEQNNAIEKHFVPQVFDITHPDGFFRKEEEQLNKLNRQIEQLLISPELRALNDRLIDCQRNSEKQLTEAKEALKQAKTERAKKRSLTNNSETLSGLIRESQNQKSNYNKLKKKLREEEQQIAIAIKAFDDEVERLKKLRKQQSALVQKQLFDSYVFFNAKGEQKSATDIFQTTPVKVPPAGAGDCAAPKLLQYAFMNNLHPICMAEFWWGPSPLNAVRKHNHFYPACKSKCEPILGFMLQGLTIEKTNNHQAPAITILYEDPSLAIINKPAGLLSVPGKELDESVLTQANALFKDTTGPLIVHRLDMATSGLMLIAKTKEVHEHLQKQFLSHFIKKSYVAILNGVLKSDEGEINLPLRVDLNDRPRQMVCYDHGKQALTKWKVIHRQEGFTKVIFKPITGRTHQLRVHAAHHLGLNTAIVGDPLYGKKATRLMLHARDIEFYHPTLKKQFSFTIPEDTQPDWNGF</sequence>
<protein>
    <submittedName>
        <fullName evidence="3">RNA pseudouridine synthase</fullName>
    </submittedName>
</protein>
<evidence type="ECO:0000259" key="2">
    <source>
        <dbReference type="Pfam" id="PF00849"/>
    </source>
</evidence>
<dbReference type="InterPro" id="IPR006145">
    <property type="entry name" value="PsdUridine_synth_RsuA/RluA"/>
</dbReference>
<dbReference type="PROSITE" id="PS01129">
    <property type="entry name" value="PSI_RLU"/>
    <property type="match status" value="1"/>
</dbReference>
<organism evidence="3 4">
    <name type="scientific">Carboxylicivirga mesophila</name>
    <dbReference type="NCBI Taxonomy" id="1166478"/>
    <lineage>
        <taxon>Bacteria</taxon>
        <taxon>Pseudomonadati</taxon>
        <taxon>Bacteroidota</taxon>
        <taxon>Bacteroidia</taxon>
        <taxon>Marinilabiliales</taxon>
        <taxon>Marinilabiliaceae</taxon>
        <taxon>Carboxylicivirga</taxon>
    </lineage>
</organism>
<accession>A0ABS5K5U0</accession>
<feature type="domain" description="Pseudouridine synthase RsuA/RluA-like" evidence="2">
    <location>
        <begin position="338"/>
        <end position="485"/>
    </location>
</feature>
<gene>
    <name evidence="3" type="ORF">KEM09_02975</name>
</gene>
<dbReference type="RefSeq" id="WP_212225281.1">
    <property type="nucleotide sequence ID" value="NZ_JAGUCN010000002.1"/>
</dbReference>
<dbReference type="InterPro" id="IPR006224">
    <property type="entry name" value="PsdUridine_synth_RluA-like_CS"/>
</dbReference>
<evidence type="ECO:0000313" key="4">
    <source>
        <dbReference type="Proteomes" id="UP000721861"/>
    </source>
</evidence>
<comment type="caution">
    <text evidence="3">The sequence shown here is derived from an EMBL/GenBank/DDBJ whole genome shotgun (WGS) entry which is preliminary data.</text>
</comment>
<dbReference type="SUPFAM" id="SSF55120">
    <property type="entry name" value="Pseudouridine synthase"/>
    <property type="match status" value="1"/>
</dbReference>
<keyword evidence="4" id="KW-1185">Reference proteome</keyword>
<dbReference type="CDD" id="cd02869">
    <property type="entry name" value="PseudoU_synth_RluA_like"/>
    <property type="match status" value="1"/>
</dbReference>
<dbReference type="Gene3D" id="3.30.2350.10">
    <property type="entry name" value="Pseudouridine synthase"/>
    <property type="match status" value="1"/>
</dbReference>
<dbReference type="Proteomes" id="UP000721861">
    <property type="component" value="Unassembled WGS sequence"/>
</dbReference>
<dbReference type="EMBL" id="JAGUCN010000002">
    <property type="protein sequence ID" value="MBS2210343.1"/>
    <property type="molecule type" value="Genomic_DNA"/>
</dbReference>
<dbReference type="Pfam" id="PF00849">
    <property type="entry name" value="PseudoU_synth_2"/>
    <property type="match status" value="1"/>
</dbReference>
<name>A0ABS5K5U0_9BACT</name>
<reference evidence="3 4" key="1">
    <citation type="journal article" date="2014" name="Int. J. Syst. Evol. Microbiol.">
        <title>Carboxylicivirga gen. nov. in the family Marinilabiliaceae with two novel species, Carboxylicivirga mesophila sp. nov. and Carboxylicivirga taeanensis sp. nov., and reclassification of Cytophaga fermentans as Saccharicrinis fermentans gen. nov., comb. nov.</title>
        <authorList>
            <person name="Yang S.H."/>
            <person name="Seo H.S."/>
            <person name="Woo J.H."/>
            <person name="Oh H.M."/>
            <person name="Jang H."/>
            <person name="Lee J.H."/>
            <person name="Kim S.J."/>
            <person name="Kwon K.K."/>
        </authorList>
    </citation>
    <scope>NUCLEOTIDE SEQUENCE [LARGE SCALE GENOMIC DNA]</scope>
    <source>
        <strain evidence="3 4">JCM 18290</strain>
    </source>
</reference>
<dbReference type="InterPro" id="IPR050188">
    <property type="entry name" value="RluA_PseudoU_synthase"/>
</dbReference>